<dbReference type="Proteomes" id="UP000824258">
    <property type="component" value="Unassembled WGS sequence"/>
</dbReference>
<dbReference type="Pfam" id="PF04909">
    <property type="entry name" value="Amidohydro_2"/>
    <property type="match status" value="1"/>
</dbReference>
<evidence type="ECO:0000259" key="2">
    <source>
        <dbReference type="Pfam" id="PF04909"/>
    </source>
</evidence>
<dbReference type="SUPFAM" id="SSF51556">
    <property type="entry name" value="Metallo-dependent hydrolases"/>
    <property type="match status" value="1"/>
</dbReference>
<evidence type="ECO:0000313" key="3">
    <source>
        <dbReference type="EMBL" id="HIR09782.1"/>
    </source>
</evidence>
<comment type="caution">
    <text evidence="3">The sequence shown here is derived from an EMBL/GenBank/DDBJ whole genome shotgun (WGS) entry which is preliminary data.</text>
</comment>
<reference evidence="3" key="1">
    <citation type="submission" date="2020-10" db="EMBL/GenBank/DDBJ databases">
        <authorList>
            <person name="Gilroy R."/>
        </authorList>
    </citation>
    <scope>NUCLEOTIDE SEQUENCE</scope>
    <source>
        <strain evidence="3">ChiHjej9B8-7071</strain>
    </source>
</reference>
<dbReference type="InterPro" id="IPR032465">
    <property type="entry name" value="ACMSD"/>
</dbReference>
<dbReference type="AlphaFoldDB" id="A0A9D1A8K0"/>
<dbReference type="PANTHER" id="PTHR21240">
    <property type="entry name" value="2-AMINO-3-CARBOXYLMUCONATE-6-SEMIALDEHYDE DECARBOXYLASE"/>
    <property type="match status" value="1"/>
</dbReference>
<gene>
    <name evidence="3" type="ORF">IAA70_05200</name>
</gene>
<sequence length="261" mass="29164">MTIADIHAHIFPHKLAEKASASIGSFYGTHAGHLASVETLLTLEQQAGISRCAVSSSATSPSQVQHINDFIAGEMGKHHSLIGLGTLFPTMEGWEDEIPRMVELGLRGIKIHPDFQHIPLDEPKAIPMYRAVAKAGLPVLFHMGDNRYDFSSPERLTNLIRQVPDLVAIAAHFGGWESWERSYAHVQPENVFYDTSSSLQFLGKERALDYLDKLGAHRFLFGTDFPMWTPQEELQRFLDLGLDTSTQEAILHGNFERLFGL</sequence>
<organism evidence="3 4">
    <name type="scientific">Candidatus Avoscillospira stercoripullorum</name>
    <dbReference type="NCBI Taxonomy" id="2840709"/>
    <lineage>
        <taxon>Bacteria</taxon>
        <taxon>Bacillati</taxon>
        <taxon>Bacillota</taxon>
        <taxon>Clostridia</taxon>
        <taxon>Eubacteriales</taxon>
        <taxon>Oscillospiraceae</taxon>
        <taxon>Oscillospiraceae incertae sedis</taxon>
        <taxon>Candidatus Avoscillospira</taxon>
    </lineage>
</organism>
<protein>
    <submittedName>
        <fullName evidence="3">Amidohydrolase family protein</fullName>
    </submittedName>
</protein>
<evidence type="ECO:0000313" key="4">
    <source>
        <dbReference type="Proteomes" id="UP000824258"/>
    </source>
</evidence>
<feature type="domain" description="Amidohydrolase-related" evidence="2">
    <location>
        <begin position="60"/>
        <end position="261"/>
    </location>
</feature>
<evidence type="ECO:0000256" key="1">
    <source>
        <dbReference type="ARBA" id="ARBA00023239"/>
    </source>
</evidence>
<name>A0A9D1A8K0_9FIRM</name>
<accession>A0A9D1A8K0</accession>
<dbReference type="CDD" id="cd01292">
    <property type="entry name" value="metallo-dependent_hydrolases"/>
    <property type="match status" value="1"/>
</dbReference>
<dbReference type="EMBL" id="DVGD01000159">
    <property type="protein sequence ID" value="HIR09782.1"/>
    <property type="molecule type" value="Genomic_DNA"/>
</dbReference>
<dbReference type="GO" id="GO:0016787">
    <property type="term" value="F:hydrolase activity"/>
    <property type="evidence" value="ECO:0007669"/>
    <property type="project" value="InterPro"/>
</dbReference>
<dbReference type="GO" id="GO:0005737">
    <property type="term" value="C:cytoplasm"/>
    <property type="evidence" value="ECO:0007669"/>
    <property type="project" value="TreeGrafter"/>
</dbReference>
<dbReference type="GO" id="GO:0019748">
    <property type="term" value="P:secondary metabolic process"/>
    <property type="evidence" value="ECO:0007669"/>
    <property type="project" value="TreeGrafter"/>
</dbReference>
<dbReference type="GO" id="GO:0016831">
    <property type="term" value="F:carboxy-lyase activity"/>
    <property type="evidence" value="ECO:0007669"/>
    <property type="project" value="InterPro"/>
</dbReference>
<dbReference type="InterPro" id="IPR006680">
    <property type="entry name" value="Amidohydro-rel"/>
</dbReference>
<dbReference type="InterPro" id="IPR032466">
    <property type="entry name" value="Metal_Hydrolase"/>
</dbReference>
<reference evidence="3" key="2">
    <citation type="journal article" date="2021" name="PeerJ">
        <title>Extensive microbial diversity within the chicken gut microbiome revealed by metagenomics and culture.</title>
        <authorList>
            <person name="Gilroy R."/>
            <person name="Ravi A."/>
            <person name="Getino M."/>
            <person name="Pursley I."/>
            <person name="Horton D.L."/>
            <person name="Alikhan N.F."/>
            <person name="Baker D."/>
            <person name="Gharbi K."/>
            <person name="Hall N."/>
            <person name="Watson M."/>
            <person name="Adriaenssens E.M."/>
            <person name="Foster-Nyarko E."/>
            <person name="Jarju S."/>
            <person name="Secka A."/>
            <person name="Antonio M."/>
            <person name="Oren A."/>
            <person name="Chaudhuri R.R."/>
            <person name="La Ragione R."/>
            <person name="Hildebrand F."/>
            <person name="Pallen M.J."/>
        </authorList>
    </citation>
    <scope>NUCLEOTIDE SEQUENCE</scope>
    <source>
        <strain evidence="3">ChiHjej9B8-7071</strain>
    </source>
</reference>
<dbReference type="PANTHER" id="PTHR21240:SF28">
    <property type="entry name" value="ISO-OROTATE DECARBOXYLASE (EUROFUNG)"/>
    <property type="match status" value="1"/>
</dbReference>
<dbReference type="Gene3D" id="3.20.20.140">
    <property type="entry name" value="Metal-dependent hydrolases"/>
    <property type="match status" value="1"/>
</dbReference>
<proteinExistence type="predicted"/>
<keyword evidence="1" id="KW-0456">Lyase</keyword>